<dbReference type="OrthoDB" id="9804001at2"/>
<dbReference type="PRINTS" id="PR00164">
    <property type="entry name" value="ABC2TRNSPORT"/>
</dbReference>
<keyword evidence="9" id="KW-0625">Polysaccharide transport</keyword>
<dbReference type="Proteomes" id="UP000243745">
    <property type="component" value="Unassembled WGS sequence"/>
</dbReference>
<keyword evidence="4 11" id="KW-1003">Cell membrane</keyword>
<sequence length="258" mass="29306">MSGNPVKNTLMVWKALFLKDALSRFFGSRGAWAWLLIEPCIHIGIMVVMFTVIRTRVIGGVDVPTWLMVGMMGFFLFRRTSVQGIHALDCNRAFFAFRQVRPFDTALTSAVVELFAMFWIFVILLVIFAFFRLSVIPENTLTVLSGFFGLWLLGLGYGLISSVCMRIVRDSGHLLQILMMPLMFISGVIIPMNTIPEPYRSYVALNPVLHGLECMRLGFWPDYHTLDVSLWYLYGVAMVLLVIGMGLYRSLETRLVAQ</sequence>
<dbReference type="EMBL" id="FOXF01000019">
    <property type="protein sequence ID" value="SFP38277.1"/>
    <property type="molecule type" value="Genomic_DNA"/>
</dbReference>
<evidence type="ECO:0000313" key="14">
    <source>
        <dbReference type="Proteomes" id="UP000243745"/>
    </source>
</evidence>
<dbReference type="RefSeq" id="WP_093141983.1">
    <property type="nucleotide sequence ID" value="NZ_FOXF01000019.1"/>
</dbReference>
<dbReference type="GO" id="GO:0015774">
    <property type="term" value="P:polysaccharide transport"/>
    <property type="evidence" value="ECO:0007669"/>
    <property type="project" value="UniProtKB-KW"/>
</dbReference>
<dbReference type="GO" id="GO:0140359">
    <property type="term" value="F:ABC-type transporter activity"/>
    <property type="evidence" value="ECO:0007669"/>
    <property type="project" value="InterPro"/>
</dbReference>
<dbReference type="Pfam" id="PF01061">
    <property type="entry name" value="ABC2_membrane"/>
    <property type="match status" value="1"/>
</dbReference>
<keyword evidence="14" id="KW-1185">Reference proteome</keyword>
<gene>
    <name evidence="13" type="ORF">SAMN02910344_01241</name>
</gene>
<dbReference type="InterPro" id="IPR013525">
    <property type="entry name" value="ABC2_TM"/>
</dbReference>
<evidence type="ECO:0000256" key="3">
    <source>
        <dbReference type="ARBA" id="ARBA00022448"/>
    </source>
</evidence>
<feature type="transmembrane region" description="Helical" evidence="11">
    <location>
        <begin position="230"/>
        <end position="248"/>
    </location>
</feature>
<evidence type="ECO:0000256" key="9">
    <source>
        <dbReference type="ARBA" id="ARBA00023047"/>
    </source>
</evidence>
<feature type="transmembrane region" description="Helical" evidence="11">
    <location>
        <begin position="172"/>
        <end position="192"/>
    </location>
</feature>
<keyword evidence="7" id="KW-0972">Capsule biogenesis/degradation</keyword>
<dbReference type="GO" id="GO:0015920">
    <property type="term" value="P:lipopolysaccharide transport"/>
    <property type="evidence" value="ECO:0007669"/>
    <property type="project" value="TreeGrafter"/>
</dbReference>
<evidence type="ECO:0000256" key="5">
    <source>
        <dbReference type="ARBA" id="ARBA00022597"/>
    </source>
</evidence>
<keyword evidence="10 11" id="KW-0472">Membrane</keyword>
<dbReference type="AlphaFoldDB" id="A0A662ZIS8"/>
<evidence type="ECO:0000256" key="6">
    <source>
        <dbReference type="ARBA" id="ARBA00022692"/>
    </source>
</evidence>
<accession>A0A662ZIS8</accession>
<feature type="transmembrane region" description="Helical" evidence="11">
    <location>
        <begin position="57"/>
        <end position="77"/>
    </location>
</feature>
<dbReference type="PANTHER" id="PTHR30413:SF10">
    <property type="entry name" value="CAPSULE POLYSACCHARIDE EXPORT INNER-MEMBRANE PROTEIN CTRC"/>
    <property type="match status" value="1"/>
</dbReference>
<comment type="subcellular location">
    <subcellularLocation>
        <location evidence="11">Cell inner membrane</location>
        <topology evidence="11">Multi-pass membrane protein</topology>
    </subcellularLocation>
    <subcellularLocation>
        <location evidence="1">Cell membrane</location>
        <topology evidence="1">Multi-pass membrane protein</topology>
    </subcellularLocation>
</comment>
<protein>
    <recommendedName>
        <fullName evidence="11">Transport permease protein</fullName>
    </recommendedName>
</protein>
<feature type="transmembrane region" description="Helical" evidence="11">
    <location>
        <begin position="31"/>
        <end position="51"/>
    </location>
</feature>
<dbReference type="InterPro" id="IPR000412">
    <property type="entry name" value="ABC_2_transport"/>
</dbReference>
<dbReference type="InterPro" id="IPR047817">
    <property type="entry name" value="ABC2_TM_bact-type"/>
</dbReference>
<reference evidence="13 14" key="1">
    <citation type="submission" date="2016-10" db="EMBL/GenBank/DDBJ databases">
        <authorList>
            <person name="Varghese N."/>
            <person name="Submissions S."/>
        </authorList>
    </citation>
    <scope>NUCLEOTIDE SEQUENCE [LARGE SCALE GENOMIC DNA]</scope>
    <source>
        <strain evidence="13 14">DSM 1361</strain>
    </source>
</reference>
<keyword evidence="8 11" id="KW-1133">Transmembrane helix</keyword>
<keyword evidence="3 11" id="KW-0813">Transport</keyword>
<comment type="similarity">
    <text evidence="2 11">Belongs to the ABC-2 integral membrane protein family.</text>
</comment>
<feature type="transmembrane region" description="Helical" evidence="11">
    <location>
        <begin position="143"/>
        <end position="160"/>
    </location>
</feature>
<evidence type="ECO:0000256" key="11">
    <source>
        <dbReference type="RuleBase" id="RU361157"/>
    </source>
</evidence>
<dbReference type="GO" id="GO:0043190">
    <property type="term" value="C:ATP-binding cassette (ABC) transporter complex"/>
    <property type="evidence" value="ECO:0007669"/>
    <property type="project" value="InterPro"/>
</dbReference>
<keyword evidence="5" id="KW-0762">Sugar transport</keyword>
<evidence type="ECO:0000256" key="1">
    <source>
        <dbReference type="ARBA" id="ARBA00004651"/>
    </source>
</evidence>
<evidence type="ECO:0000256" key="4">
    <source>
        <dbReference type="ARBA" id="ARBA00022475"/>
    </source>
</evidence>
<feature type="transmembrane region" description="Helical" evidence="11">
    <location>
        <begin position="106"/>
        <end position="131"/>
    </location>
</feature>
<evidence type="ECO:0000313" key="13">
    <source>
        <dbReference type="EMBL" id="SFP38277.1"/>
    </source>
</evidence>
<organism evidence="13 14">
    <name type="scientific">Ruminobacter amylophilus</name>
    <dbReference type="NCBI Taxonomy" id="867"/>
    <lineage>
        <taxon>Bacteria</taxon>
        <taxon>Pseudomonadati</taxon>
        <taxon>Pseudomonadota</taxon>
        <taxon>Gammaproteobacteria</taxon>
        <taxon>Aeromonadales</taxon>
        <taxon>Succinivibrionaceae</taxon>
        <taxon>Ruminobacter</taxon>
    </lineage>
</organism>
<dbReference type="PANTHER" id="PTHR30413">
    <property type="entry name" value="INNER MEMBRANE TRANSPORT PERMEASE"/>
    <property type="match status" value="1"/>
</dbReference>
<evidence type="ECO:0000256" key="10">
    <source>
        <dbReference type="ARBA" id="ARBA00023136"/>
    </source>
</evidence>
<feature type="domain" description="ABC transmembrane type-2" evidence="12">
    <location>
        <begin position="30"/>
        <end position="251"/>
    </location>
</feature>
<evidence type="ECO:0000256" key="8">
    <source>
        <dbReference type="ARBA" id="ARBA00022989"/>
    </source>
</evidence>
<evidence type="ECO:0000256" key="7">
    <source>
        <dbReference type="ARBA" id="ARBA00022903"/>
    </source>
</evidence>
<proteinExistence type="inferred from homology"/>
<name>A0A662ZIS8_9GAMM</name>
<evidence type="ECO:0000256" key="2">
    <source>
        <dbReference type="ARBA" id="ARBA00007783"/>
    </source>
</evidence>
<dbReference type="PROSITE" id="PS51012">
    <property type="entry name" value="ABC_TM2"/>
    <property type="match status" value="1"/>
</dbReference>
<evidence type="ECO:0000259" key="12">
    <source>
        <dbReference type="PROSITE" id="PS51012"/>
    </source>
</evidence>
<keyword evidence="6 11" id="KW-0812">Transmembrane</keyword>